<dbReference type="EMBL" id="AP022839">
    <property type="protein sequence ID" value="BCA96816.1"/>
    <property type="molecule type" value="Genomic_DNA"/>
</dbReference>
<evidence type="ECO:0000259" key="11">
    <source>
        <dbReference type="PROSITE" id="PS51007"/>
    </source>
</evidence>
<keyword evidence="3 9" id="KW-0812">Transmembrane</keyword>
<accession>A0A6F8TA09</accession>
<keyword evidence="10" id="KW-0732">Signal</keyword>
<dbReference type="Pfam" id="PF02167">
    <property type="entry name" value="Cytochrom_C1"/>
    <property type="match status" value="1"/>
</dbReference>
<dbReference type="InterPro" id="IPR009056">
    <property type="entry name" value="Cyt_c-like_dom"/>
</dbReference>
<feature type="binding site" description="covalent" evidence="8">
    <location>
        <position position="53"/>
    </location>
    <ligand>
        <name>heme c</name>
        <dbReference type="ChEBI" id="CHEBI:61717"/>
    </ligand>
</feature>
<dbReference type="GO" id="GO:0046872">
    <property type="term" value="F:metal ion binding"/>
    <property type="evidence" value="ECO:0007669"/>
    <property type="project" value="UniProtKB-KW"/>
</dbReference>
<sequence length="246" mass="27865">MMIKKIRLFCASISLAMISIISLASTVAIESVSIDVKNKEQLQRGAKLFMNYCSGCHSLKYMRYNRMAEDLGLTDFAGKINKNLLNNLVFTQAALYDPIQIAMPPEDAKQWFGIIPPDLSLSARERGAHWLYRYLKNFYIDNSRPFGVNNLLVPNAAMPNALEPLMGQQVLVMNNESHSDSLLLIKQGEMLPGDFDIALKDLVTFLVYVGEPAKLVRYHLGIFVILFLAILLIAAYSLKKVYWRRL</sequence>
<reference evidence="12" key="1">
    <citation type="journal article" date="2020" name="Microbiol. Resour. Announc.">
        <title>Complete Genome Sequence of Novel Psychrotolerant Legionella Strain TUM19329, Isolated from Antarctic Lake Sediment.</title>
        <authorList>
            <person name="Shimada S."/>
            <person name="Nakai R."/>
            <person name="Aoki K."/>
            <person name="Shimoeda N."/>
            <person name="Ohno G."/>
            <person name="Miyazaki Y."/>
            <person name="Kudoh S."/>
            <person name="Imura S."/>
            <person name="Watanabe K."/>
            <person name="Ishii Y."/>
            <person name="Tateda K."/>
        </authorList>
    </citation>
    <scope>NUCLEOTIDE SEQUENCE [LARGE SCALE GENOMIC DNA]</scope>
    <source>
        <strain evidence="12">TUM19329</strain>
    </source>
</reference>
<keyword evidence="5 9" id="KW-1133">Transmembrane helix</keyword>
<name>A0A6F8TA09_9GAMM</name>
<dbReference type="InterPro" id="IPR036909">
    <property type="entry name" value="Cyt_c-like_dom_sf"/>
</dbReference>
<dbReference type="PROSITE" id="PS51007">
    <property type="entry name" value="CYTC"/>
    <property type="match status" value="1"/>
</dbReference>
<dbReference type="SUPFAM" id="SSF46626">
    <property type="entry name" value="Cytochrome c"/>
    <property type="match status" value="1"/>
</dbReference>
<dbReference type="Proteomes" id="UP000502894">
    <property type="component" value="Chromosome"/>
</dbReference>
<feature type="transmembrane region" description="Helical" evidence="9">
    <location>
        <begin position="218"/>
        <end position="238"/>
    </location>
</feature>
<feature type="binding site" description="covalent" evidence="8">
    <location>
        <position position="56"/>
    </location>
    <ligand>
        <name>heme c</name>
        <dbReference type="ChEBI" id="CHEBI:61717"/>
    </ligand>
</feature>
<protein>
    <submittedName>
        <fullName evidence="12">Cytochrome c</fullName>
    </submittedName>
</protein>
<dbReference type="GO" id="GO:0020037">
    <property type="term" value="F:heme binding"/>
    <property type="evidence" value="ECO:0007669"/>
    <property type="project" value="InterPro"/>
</dbReference>
<keyword evidence="7 9" id="KW-0472">Membrane</keyword>
<evidence type="ECO:0000256" key="7">
    <source>
        <dbReference type="ARBA" id="ARBA00023136"/>
    </source>
</evidence>
<gene>
    <name evidence="12" type="ORF">TUM19329_31770</name>
</gene>
<evidence type="ECO:0000256" key="10">
    <source>
        <dbReference type="SAM" id="SignalP"/>
    </source>
</evidence>
<evidence type="ECO:0000313" key="13">
    <source>
        <dbReference type="Proteomes" id="UP000502894"/>
    </source>
</evidence>
<evidence type="ECO:0000256" key="9">
    <source>
        <dbReference type="SAM" id="Phobius"/>
    </source>
</evidence>
<evidence type="ECO:0000313" key="12">
    <source>
        <dbReference type="EMBL" id="BCA96816.1"/>
    </source>
</evidence>
<feature type="signal peptide" evidence="10">
    <location>
        <begin position="1"/>
        <end position="24"/>
    </location>
</feature>
<dbReference type="AlphaFoldDB" id="A0A6F8TA09"/>
<dbReference type="InterPro" id="IPR002326">
    <property type="entry name" value="Cyt_c1"/>
</dbReference>
<evidence type="ECO:0000256" key="5">
    <source>
        <dbReference type="ARBA" id="ARBA00022989"/>
    </source>
</evidence>
<dbReference type="PANTHER" id="PTHR10266:SF3">
    <property type="entry name" value="CYTOCHROME C1, HEME PROTEIN, MITOCHONDRIAL"/>
    <property type="match status" value="1"/>
</dbReference>
<dbReference type="Gene3D" id="1.10.760.10">
    <property type="entry name" value="Cytochrome c-like domain"/>
    <property type="match status" value="1"/>
</dbReference>
<feature type="binding site" description="covalent" evidence="8">
    <location>
        <position position="57"/>
    </location>
    <ligand>
        <name>heme c</name>
        <dbReference type="ChEBI" id="CHEBI:61717"/>
    </ligand>
</feature>
<comment type="subcellular location">
    <subcellularLocation>
        <location evidence="1">Membrane</location>
    </subcellularLocation>
</comment>
<keyword evidence="2 8" id="KW-0349">Heme</keyword>
<keyword evidence="6 8" id="KW-0408">Iron</keyword>
<dbReference type="GO" id="GO:0009055">
    <property type="term" value="F:electron transfer activity"/>
    <property type="evidence" value="ECO:0007669"/>
    <property type="project" value="InterPro"/>
</dbReference>
<comment type="cofactor">
    <cofactor evidence="8">
        <name>heme c</name>
        <dbReference type="ChEBI" id="CHEBI:61717"/>
    </cofactor>
    <text evidence="8">Binds 1 heme c group covalently per subunit.</text>
</comment>
<keyword evidence="13" id="KW-1185">Reference proteome</keyword>
<evidence type="ECO:0000256" key="4">
    <source>
        <dbReference type="ARBA" id="ARBA00022723"/>
    </source>
</evidence>
<evidence type="ECO:0000256" key="1">
    <source>
        <dbReference type="ARBA" id="ARBA00004370"/>
    </source>
</evidence>
<evidence type="ECO:0000256" key="6">
    <source>
        <dbReference type="ARBA" id="ARBA00023004"/>
    </source>
</evidence>
<evidence type="ECO:0000256" key="2">
    <source>
        <dbReference type="ARBA" id="ARBA00022617"/>
    </source>
</evidence>
<dbReference type="PANTHER" id="PTHR10266">
    <property type="entry name" value="CYTOCHROME C1"/>
    <property type="match status" value="1"/>
</dbReference>
<dbReference type="GO" id="GO:0016020">
    <property type="term" value="C:membrane"/>
    <property type="evidence" value="ECO:0007669"/>
    <property type="project" value="UniProtKB-SubCell"/>
</dbReference>
<feature type="domain" description="Cytochrome c" evidence="11">
    <location>
        <begin position="40"/>
        <end position="213"/>
    </location>
</feature>
<dbReference type="KEGG" id="lant:TUM19329_31770"/>
<dbReference type="PRINTS" id="PR00603">
    <property type="entry name" value="CYTOCHROMEC1"/>
</dbReference>
<evidence type="ECO:0000256" key="3">
    <source>
        <dbReference type="ARBA" id="ARBA00022692"/>
    </source>
</evidence>
<proteinExistence type="predicted"/>
<keyword evidence="4 8" id="KW-0479">Metal-binding</keyword>
<feature type="chain" id="PRO_5026179077" evidence="10">
    <location>
        <begin position="25"/>
        <end position="246"/>
    </location>
</feature>
<evidence type="ECO:0000256" key="8">
    <source>
        <dbReference type="PIRSR" id="PIRSR602326-1"/>
    </source>
</evidence>
<organism evidence="12 13">
    <name type="scientific">Legionella antarctica</name>
    <dbReference type="NCBI Taxonomy" id="2708020"/>
    <lineage>
        <taxon>Bacteria</taxon>
        <taxon>Pseudomonadati</taxon>
        <taxon>Pseudomonadota</taxon>
        <taxon>Gammaproteobacteria</taxon>
        <taxon>Legionellales</taxon>
        <taxon>Legionellaceae</taxon>
        <taxon>Legionella</taxon>
    </lineage>
</organism>